<organism evidence="2">
    <name type="scientific">Serratia fonticola</name>
    <dbReference type="NCBI Taxonomy" id="47917"/>
    <lineage>
        <taxon>Bacteria</taxon>
        <taxon>Pseudomonadati</taxon>
        <taxon>Pseudomonadota</taxon>
        <taxon>Gammaproteobacteria</taxon>
        <taxon>Enterobacterales</taxon>
        <taxon>Yersiniaceae</taxon>
        <taxon>Serratia</taxon>
    </lineage>
</organism>
<accession>A0A4U9UM33</accession>
<dbReference type="EMBL" id="CABEEZ010000068">
    <property type="protein sequence ID" value="VTR30784.1"/>
    <property type="molecule type" value="Genomic_DNA"/>
</dbReference>
<name>A0A4U9UM33_SERFO</name>
<reference evidence="2" key="1">
    <citation type="submission" date="2019-05" db="EMBL/GenBank/DDBJ databases">
        <authorList>
            <consortium name="Pathogen Informatics"/>
        </authorList>
    </citation>
    <scope>NUCLEOTIDE SEQUENCE [LARGE SCALE GENOMIC DNA]</scope>
    <source>
        <strain evidence="2">NCTC12965</strain>
    </source>
</reference>
<evidence type="ECO:0000313" key="2">
    <source>
        <dbReference type="EMBL" id="VTR30784.1"/>
    </source>
</evidence>
<protein>
    <submittedName>
        <fullName evidence="2">Uncharacterized protein</fullName>
    </submittedName>
</protein>
<dbReference type="AlphaFoldDB" id="A0A4U9UM33"/>
<feature type="region of interest" description="Disordered" evidence="1">
    <location>
        <begin position="16"/>
        <end position="50"/>
    </location>
</feature>
<proteinExistence type="predicted"/>
<evidence type="ECO:0000256" key="1">
    <source>
        <dbReference type="SAM" id="MobiDB-lite"/>
    </source>
</evidence>
<feature type="compositionally biased region" description="Basic and acidic residues" evidence="1">
    <location>
        <begin position="25"/>
        <end position="50"/>
    </location>
</feature>
<sequence>MRIPAMAIMENISVIAPPSTGAGDSGKEAANDGEQPQHHQDHGDIFADMTRGDTGHLDHAVILGKCRQWQRAQHGGNHRYQPIGQHSTAQACGIFIPLMACSDTIAVAVILPTASNTLSR</sequence>
<gene>
    <name evidence="2" type="ORF">NCTC12965_03114</name>
</gene>